<reference evidence="2" key="1">
    <citation type="submission" date="2019-12" db="UniProtKB">
        <authorList>
            <consortium name="WormBaseParasite"/>
        </authorList>
    </citation>
    <scope>IDENTIFICATION</scope>
</reference>
<keyword evidence="1" id="KW-1185">Reference proteome</keyword>
<accession>A0A5S6QMH3</accession>
<dbReference type="WBParaSite" id="TMUE_2000008420.1">
    <property type="protein sequence ID" value="TMUE_2000008420.1"/>
    <property type="gene ID" value="WBGene00300273"/>
</dbReference>
<dbReference type="Proteomes" id="UP000046395">
    <property type="component" value="Unassembled WGS sequence"/>
</dbReference>
<evidence type="ECO:0000313" key="2">
    <source>
        <dbReference type="WBParaSite" id="TMUE_2000008420.1"/>
    </source>
</evidence>
<name>A0A5S6QMH3_TRIMR</name>
<proteinExistence type="predicted"/>
<organism evidence="1 2">
    <name type="scientific">Trichuris muris</name>
    <name type="common">Mouse whipworm</name>
    <dbReference type="NCBI Taxonomy" id="70415"/>
    <lineage>
        <taxon>Eukaryota</taxon>
        <taxon>Metazoa</taxon>
        <taxon>Ecdysozoa</taxon>
        <taxon>Nematoda</taxon>
        <taxon>Enoplea</taxon>
        <taxon>Dorylaimia</taxon>
        <taxon>Trichinellida</taxon>
        <taxon>Trichuridae</taxon>
        <taxon>Trichuris</taxon>
    </lineage>
</organism>
<dbReference type="AlphaFoldDB" id="A0A5S6QMH3"/>
<protein>
    <submittedName>
        <fullName evidence="2">PiggyBac transposable element-derived protein domain-containing protein</fullName>
    </submittedName>
</protein>
<sequence>MIPGGDVIRPTAGRRHARVHRAHTLELDKALVFVYSWRRGYTTMAFCSCELRMSSNCALGLQKCLREVAAEWLLRDPLMIGGSGLTVEIDETAFSKRKYQRGRMYPTQWVFGGRVP</sequence>
<evidence type="ECO:0000313" key="1">
    <source>
        <dbReference type="Proteomes" id="UP000046395"/>
    </source>
</evidence>